<keyword evidence="3" id="KW-1185">Reference proteome</keyword>
<dbReference type="RefSeq" id="WP_311948067.1">
    <property type="nucleotide sequence ID" value="NZ_JAVLVU010000001.1"/>
</dbReference>
<evidence type="ECO:0000313" key="2">
    <source>
        <dbReference type="EMBL" id="MDT3402005.1"/>
    </source>
</evidence>
<dbReference type="SUPFAM" id="SSF109854">
    <property type="entry name" value="DinB/YfiT-like putative metalloenzymes"/>
    <property type="match status" value="1"/>
</dbReference>
<protein>
    <recommendedName>
        <fullName evidence="1">DinB-like domain-containing protein</fullName>
    </recommendedName>
</protein>
<gene>
    <name evidence="2" type="ORF">QE417_001077</name>
</gene>
<reference evidence="3" key="1">
    <citation type="submission" date="2023-07" db="EMBL/GenBank/DDBJ databases">
        <title>Functional and genomic diversity of the sorghum phyllosphere microbiome.</title>
        <authorList>
            <person name="Shade A."/>
        </authorList>
    </citation>
    <scope>NUCLEOTIDE SEQUENCE [LARGE SCALE GENOMIC DNA]</scope>
    <source>
        <strain evidence="3">SORGH_AS_0422</strain>
    </source>
</reference>
<dbReference type="InterPro" id="IPR024775">
    <property type="entry name" value="DinB-like"/>
</dbReference>
<sequence>MNKLINDILWNQFGASIDMLINVVSNCDDNYFQTHKRFYYITYHSIIFLDYYLSIPPSEFSPMLPFTQKELDDRPAEAIDDLIPDKIYTKQELLNYLDHNRQKCNQLIYSLNEGSLHDRFKEGDQPGDMDYPVLEIILYNLRHTQHHTAQLNILLRQDLDKHMEWSFRAGDLKTNYKD</sequence>
<name>A0ABU3GTN1_9SPHI</name>
<accession>A0ABU3GTN1</accession>
<evidence type="ECO:0000313" key="3">
    <source>
        <dbReference type="Proteomes" id="UP001258315"/>
    </source>
</evidence>
<proteinExistence type="predicted"/>
<dbReference type="Gene3D" id="1.20.120.450">
    <property type="entry name" value="dinb family like domain"/>
    <property type="match status" value="1"/>
</dbReference>
<feature type="domain" description="DinB-like" evidence="1">
    <location>
        <begin position="76"/>
        <end position="151"/>
    </location>
</feature>
<organism evidence="2 3">
    <name type="scientific">Mucilaginibacter terrae</name>
    <dbReference type="NCBI Taxonomy" id="1955052"/>
    <lineage>
        <taxon>Bacteria</taxon>
        <taxon>Pseudomonadati</taxon>
        <taxon>Bacteroidota</taxon>
        <taxon>Sphingobacteriia</taxon>
        <taxon>Sphingobacteriales</taxon>
        <taxon>Sphingobacteriaceae</taxon>
        <taxon>Mucilaginibacter</taxon>
    </lineage>
</organism>
<dbReference type="Pfam" id="PF12867">
    <property type="entry name" value="DinB_2"/>
    <property type="match status" value="1"/>
</dbReference>
<dbReference type="EMBL" id="JAVLVU010000001">
    <property type="protein sequence ID" value="MDT3402005.1"/>
    <property type="molecule type" value="Genomic_DNA"/>
</dbReference>
<dbReference type="Proteomes" id="UP001258315">
    <property type="component" value="Unassembled WGS sequence"/>
</dbReference>
<comment type="caution">
    <text evidence="2">The sequence shown here is derived from an EMBL/GenBank/DDBJ whole genome shotgun (WGS) entry which is preliminary data.</text>
</comment>
<evidence type="ECO:0000259" key="1">
    <source>
        <dbReference type="Pfam" id="PF12867"/>
    </source>
</evidence>
<dbReference type="InterPro" id="IPR034660">
    <property type="entry name" value="DinB/YfiT-like"/>
</dbReference>